<evidence type="ECO:0000313" key="10">
    <source>
        <dbReference type="Proteomes" id="UP000694680"/>
    </source>
</evidence>
<dbReference type="Ensembl" id="ENSGWIT00000040076.1">
    <property type="protein sequence ID" value="ENSGWIP00000036785.1"/>
    <property type="gene ID" value="ENSGWIG00000018919.1"/>
</dbReference>
<evidence type="ECO:0000256" key="6">
    <source>
        <dbReference type="ARBA" id="ARBA00023273"/>
    </source>
</evidence>
<protein>
    <recommendedName>
        <fullName evidence="3">Cilia- and flagella-associated protein 157</fullName>
    </recommendedName>
</protein>
<evidence type="ECO:0000256" key="3">
    <source>
        <dbReference type="ARBA" id="ARBA00014087"/>
    </source>
</evidence>
<dbReference type="GO" id="GO:0008017">
    <property type="term" value="F:microtubule binding"/>
    <property type="evidence" value="ECO:0007669"/>
    <property type="project" value="TreeGrafter"/>
</dbReference>
<proteinExistence type="inferred from homology"/>
<feature type="compositionally biased region" description="Basic and acidic residues" evidence="8">
    <location>
        <begin position="87"/>
        <end position="96"/>
    </location>
</feature>
<evidence type="ECO:0000313" key="9">
    <source>
        <dbReference type="Ensembl" id="ENSGWIP00000036785.1"/>
    </source>
</evidence>
<evidence type="ECO:0000256" key="5">
    <source>
        <dbReference type="ARBA" id="ARBA00023069"/>
    </source>
</evidence>
<dbReference type="GO" id="GO:0036064">
    <property type="term" value="C:ciliary basal body"/>
    <property type="evidence" value="ECO:0007669"/>
    <property type="project" value="TreeGrafter"/>
</dbReference>
<evidence type="ECO:0000256" key="2">
    <source>
        <dbReference type="ARBA" id="ARBA00010841"/>
    </source>
</evidence>
<accession>A0A8C5GX92</accession>
<organism evidence="9 10">
    <name type="scientific">Gouania willdenowi</name>
    <name type="common">Blunt-snouted clingfish</name>
    <name type="synonym">Lepadogaster willdenowi</name>
    <dbReference type="NCBI Taxonomy" id="441366"/>
    <lineage>
        <taxon>Eukaryota</taxon>
        <taxon>Metazoa</taxon>
        <taxon>Chordata</taxon>
        <taxon>Craniata</taxon>
        <taxon>Vertebrata</taxon>
        <taxon>Euteleostomi</taxon>
        <taxon>Actinopterygii</taxon>
        <taxon>Neopterygii</taxon>
        <taxon>Teleostei</taxon>
        <taxon>Neoteleostei</taxon>
        <taxon>Acanthomorphata</taxon>
        <taxon>Ovalentaria</taxon>
        <taxon>Blenniimorphae</taxon>
        <taxon>Blenniiformes</taxon>
        <taxon>Gobiesocoidei</taxon>
        <taxon>Gobiesocidae</taxon>
        <taxon>Gobiesocinae</taxon>
        <taxon>Gouania</taxon>
    </lineage>
</organism>
<sequence>MIEIYIVYHHFGEKKYRDMSLGSYRPALDDKDKLIVFPFFFSVSYQLRCDELESHNKDLMTQHSALQSEKMDVVDYLKHSLAEKEAEADELSERLQHQHQTTQQNTESLQLQHSQLTQQLQDTINTLTLENTSLVERLNSLKEFQEQKETLMTRIEFLEKRLSCQKEEHRDDIHSLEIKALMEKRSQQKEMENHVASMEAEVQLQVHQKVPQTTKVTLQENVELKTRMNQLSQHVQVLTGENESLREQKSHLSLSVDILEQTLRETSRTSCVRKKVVEHLTEKCQKLQAEQKQWQQQLHQLQSERSSLSTEMKKIRSETFPFVFGTLKK</sequence>
<feature type="compositionally biased region" description="Low complexity" evidence="8">
    <location>
        <begin position="98"/>
        <end position="110"/>
    </location>
</feature>
<reference evidence="9" key="2">
    <citation type="submission" date="2025-08" db="UniProtKB">
        <authorList>
            <consortium name="Ensembl"/>
        </authorList>
    </citation>
    <scope>IDENTIFICATION</scope>
</reference>
<keyword evidence="10" id="KW-1185">Reference proteome</keyword>
<evidence type="ECO:0000256" key="7">
    <source>
        <dbReference type="SAM" id="Coils"/>
    </source>
</evidence>
<keyword evidence="6" id="KW-0966">Cell projection</keyword>
<feature type="region of interest" description="Disordered" evidence="8">
    <location>
        <begin position="87"/>
        <end position="110"/>
    </location>
</feature>
<name>A0A8C5GX92_GOUWI</name>
<dbReference type="InterPro" id="IPR038844">
    <property type="entry name" value="CFAP157"/>
</dbReference>
<feature type="coiled-coil region" evidence="7">
    <location>
        <begin position="141"/>
        <end position="201"/>
    </location>
</feature>
<dbReference type="AlphaFoldDB" id="A0A8C5GX92"/>
<reference evidence="9" key="3">
    <citation type="submission" date="2025-09" db="UniProtKB">
        <authorList>
            <consortium name="Ensembl"/>
        </authorList>
    </citation>
    <scope>IDENTIFICATION</scope>
</reference>
<dbReference type="Proteomes" id="UP000694680">
    <property type="component" value="Chromosome 9"/>
</dbReference>
<dbReference type="PANTHER" id="PTHR31954:SF1">
    <property type="entry name" value="CILIA- AND FLAGELLA-ASSOCIATED PROTEIN 157"/>
    <property type="match status" value="1"/>
</dbReference>
<evidence type="ECO:0000256" key="8">
    <source>
        <dbReference type="SAM" id="MobiDB-lite"/>
    </source>
</evidence>
<comment type="subcellular location">
    <subcellularLocation>
        <location evidence="1">Cell projection</location>
        <location evidence="1">Cilium</location>
    </subcellularLocation>
</comment>
<keyword evidence="5" id="KW-0969">Cilium</keyword>
<reference evidence="9" key="1">
    <citation type="submission" date="2020-06" db="EMBL/GenBank/DDBJ databases">
        <authorList>
            <consortium name="Wellcome Sanger Institute Data Sharing"/>
        </authorList>
    </citation>
    <scope>NUCLEOTIDE SEQUENCE [LARGE SCALE GENOMIC DNA]</scope>
</reference>
<evidence type="ECO:0000256" key="4">
    <source>
        <dbReference type="ARBA" id="ARBA00023054"/>
    </source>
</evidence>
<feature type="coiled-coil region" evidence="7">
    <location>
        <begin position="277"/>
        <end position="318"/>
    </location>
</feature>
<dbReference type="PANTHER" id="PTHR31954">
    <property type="entry name" value="CILIA- AND FLAGELLA-ASSOCIATED PROTEIN 157"/>
    <property type="match status" value="1"/>
</dbReference>
<keyword evidence="4 7" id="KW-0175">Coiled coil</keyword>
<evidence type="ECO:0000256" key="1">
    <source>
        <dbReference type="ARBA" id="ARBA00004138"/>
    </source>
</evidence>
<comment type="similarity">
    <text evidence="2">Belongs to the CFAP157 family.</text>
</comment>